<dbReference type="InterPro" id="IPR036400">
    <property type="entry name" value="Cyt_B5-like_heme/steroid_sf"/>
</dbReference>
<evidence type="ECO:0000313" key="7">
    <source>
        <dbReference type="EMBL" id="JAT89998.1"/>
    </source>
</evidence>
<dbReference type="PANTHER" id="PTHR10281">
    <property type="entry name" value="MEMBRANE-ASSOCIATED PROGESTERONE RECEPTOR COMPONENT-RELATED"/>
    <property type="match status" value="1"/>
</dbReference>
<dbReference type="EMBL" id="GDQN01006731">
    <property type="protein sequence ID" value="JAT84323.1"/>
    <property type="molecule type" value="Transcribed_RNA"/>
</dbReference>
<dbReference type="AlphaFoldDB" id="A0A1E1WBG9"/>
<dbReference type="Gene3D" id="3.10.120.10">
    <property type="entry name" value="Cytochrome b5-like heme/steroid binding domain"/>
    <property type="match status" value="1"/>
</dbReference>
<protein>
    <recommendedName>
        <fullName evidence="4">Cytochrome b5 heme-binding domain-containing protein</fullName>
    </recommendedName>
</protein>
<feature type="region of interest" description="Disordered" evidence="2">
    <location>
        <begin position="1"/>
        <end position="22"/>
    </location>
</feature>
<dbReference type="InterPro" id="IPR050577">
    <property type="entry name" value="MAPR/NEUFC/NENF-like"/>
</dbReference>
<dbReference type="FunFam" id="3.10.120.10:FF:000003">
    <property type="entry name" value="membrane-associated progesterone receptor component 1"/>
    <property type="match status" value="1"/>
</dbReference>
<evidence type="ECO:0000256" key="2">
    <source>
        <dbReference type="SAM" id="MobiDB-lite"/>
    </source>
</evidence>
<dbReference type="EMBL" id="GDQN01010066">
    <property type="protein sequence ID" value="JAT80988.1"/>
    <property type="molecule type" value="Transcribed_RNA"/>
</dbReference>
<dbReference type="InterPro" id="IPR001199">
    <property type="entry name" value="Cyt_B5-like_heme/steroid-bd"/>
</dbReference>
<keyword evidence="3" id="KW-0472">Membrane</keyword>
<proteinExistence type="inferred from homology"/>
<dbReference type="SUPFAM" id="SSF55856">
    <property type="entry name" value="Cytochrome b5-like heme/steroid binding domain"/>
    <property type="match status" value="1"/>
</dbReference>
<dbReference type="PANTHER" id="PTHR10281:SF106">
    <property type="entry name" value="IP06960P-RELATED"/>
    <property type="match status" value="1"/>
</dbReference>
<name>A0A1E1WBG9_PECGO</name>
<organism evidence="6">
    <name type="scientific">Pectinophora gossypiella</name>
    <name type="common">Cotton pink bollworm</name>
    <name type="synonym">Depressaria gossypiella</name>
    <dbReference type="NCBI Taxonomy" id="13191"/>
    <lineage>
        <taxon>Eukaryota</taxon>
        <taxon>Metazoa</taxon>
        <taxon>Ecdysozoa</taxon>
        <taxon>Arthropoda</taxon>
        <taxon>Hexapoda</taxon>
        <taxon>Insecta</taxon>
        <taxon>Pterygota</taxon>
        <taxon>Neoptera</taxon>
        <taxon>Endopterygota</taxon>
        <taxon>Lepidoptera</taxon>
        <taxon>Glossata</taxon>
        <taxon>Ditrysia</taxon>
        <taxon>Gelechioidea</taxon>
        <taxon>Gelechiidae</taxon>
        <taxon>Apatetrinae</taxon>
        <taxon>Pectinophora</taxon>
    </lineage>
</organism>
<dbReference type="Pfam" id="PF00173">
    <property type="entry name" value="Cyt-b5"/>
    <property type="match status" value="1"/>
</dbReference>
<dbReference type="SMART" id="SM01117">
    <property type="entry name" value="Cyt-b5"/>
    <property type="match status" value="1"/>
</dbReference>
<evidence type="ECO:0000256" key="3">
    <source>
        <dbReference type="SAM" id="Phobius"/>
    </source>
</evidence>
<dbReference type="EMBL" id="GDQN01000301">
    <property type="protein sequence ID" value="JAT90753.1"/>
    <property type="molecule type" value="Transcribed_RNA"/>
</dbReference>
<sequence>SREQRCAGAAQAAVDTESSAHTHVNMSQEPTFWEELTSPVNLILVLFIVYLIYKIIRSKFETEVEVPPPPPPLPKIRKDLTVAELSKYDGTQPDGRVFLAVNGIIFDVTRGKRFYGPGGPYAAFAGRDATRGLATAQVAGSDQEYDDLSDLTPDEVASAKEWEDQFREKYDIVGKLLRPGEVPTVYSDDESEEKTEDKKTQ</sequence>
<feature type="domain" description="Cytochrome b5 heme-binding" evidence="4">
    <location>
        <begin position="80"/>
        <end position="177"/>
    </location>
</feature>
<reference evidence="6" key="1">
    <citation type="submission" date="2015-09" db="EMBL/GenBank/DDBJ databases">
        <title>De novo assembly of Pectinophora gossypiella (Pink Bollworm) gut transcriptome.</title>
        <authorList>
            <person name="Tassone E.E."/>
        </authorList>
    </citation>
    <scope>NUCLEOTIDE SEQUENCE</scope>
</reference>
<evidence type="ECO:0000256" key="1">
    <source>
        <dbReference type="ARBA" id="ARBA00038357"/>
    </source>
</evidence>
<evidence type="ECO:0000313" key="6">
    <source>
        <dbReference type="EMBL" id="JAT84323.1"/>
    </source>
</evidence>
<dbReference type="OrthoDB" id="547796at2759"/>
<accession>A0A1E1WBG9</accession>
<evidence type="ECO:0000313" key="5">
    <source>
        <dbReference type="EMBL" id="JAT80988.1"/>
    </source>
</evidence>
<gene>
    <name evidence="5" type="ORF">g.13258</name>
    <name evidence="6" type="ORF">g.13259</name>
    <name evidence="7" type="ORF">g.13262</name>
    <name evidence="8" type="ORF">g.13263</name>
</gene>
<evidence type="ECO:0000259" key="4">
    <source>
        <dbReference type="SMART" id="SM01117"/>
    </source>
</evidence>
<comment type="similarity">
    <text evidence="1">Belongs to the cytochrome b5 family. MAPR subfamily.</text>
</comment>
<evidence type="ECO:0000313" key="8">
    <source>
        <dbReference type="EMBL" id="JAT90753.1"/>
    </source>
</evidence>
<feature type="non-terminal residue" evidence="6">
    <location>
        <position position="1"/>
    </location>
</feature>
<keyword evidence="3" id="KW-1133">Transmembrane helix</keyword>
<feature type="region of interest" description="Disordered" evidence="2">
    <location>
        <begin position="181"/>
        <end position="201"/>
    </location>
</feature>
<dbReference type="GO" id="GO:0005783">
    <property type="term" value="C:endoplasmic reticulum"/>
    <property type="evidence" value="ECO:0007669"/>
    <property type="project" value="TreeGrafter"/>
</dbReference>
<dbReference type="EMBL" id="GDQN01001056">
    <property type="protein sequence ID" value="JAT89998.1"/>
    <property type="molecule type" value="Transcribed_RNA"/>
</dbReference>
<dbReference type="GO" id="GO:0016020">
    <property type="term" value="C:membrane"/>
    <property type="evidence" value="ECO:0007669"/>
    <property type="project" value="TreeGrafter"/>
</dbReference>
<feature type="transmembrane region" description="Helical" evidence="3">
    <location>
        <begin position="36"/>
        <end position="53"/>
    </location>
</feature>
<keyword evidence="3" id="KW-0812">Transmembrane</keyword>